<dbReference type="AlphaFoldDB" id="A0A3E2GVJ6"/>
<dbReference type="EMBL" id="NCSJ02000363">
    <property type="protein sequence ID" value="RFU25108.1"/>
    <property type="molecule type" value="Genomic_DNA"/>
</dbReference>
<feature type="compositionally biased region" description="Basic and acidic residues" evidence="1">
    <location>
        <begin position="44"/>
        <end position="55"/>
    </location>
</feature>
<sequence length="259" mass="30016">MNQDLGTNIPVDNNNEQQPEEGSEEGFEEESEEGSEEVSEESSEDKGSTVEESSRVVRKKLVPLLLKPDPKPKPELVLRALSPDLDLDSELEDDVEQVLMVILREVKIIRLDLFYGDRKKLKIRNEQYEMILDKKRGSYFNQRKTNGKKDYENPIELDVMKKGKTFKEKGKKYFEGRSKKGNSFGISLKELDKRRKNKLCFKCRLLGHITNIYKKDNKSSVTIKVSVMRILRIMDILLESSEEEDFEDEEENSSGEEGR</sequence>
<evidence type="ECO:0000256" key="1">
    <source>
        <dbReference type="SAM" id="MobiDB-lite"/>
    </source>
</evidence>
<name>A0A3E2GVJ6_SCYLI</name>
<keyword evidence="3" id="KW-1185">Reference proteome</keyword>
<dbReference type="Proteomes" id="UP000258309">
    <property type="component" value="Unassembled WGS sequence"/>
</dbReference>
<feature type="compositionally biased region" description="Acidic residues" evidence="1">
    <location>
        <begin position="18"/>
        <end position="43"/>
    </location>
</feature>
<feature type="non-terminal residue" evidence="2">
    <location>
        <position position="259"/>
    </location>
</feature>
<accession>A0A3E2GVJ6</accession>
<evidence type="ECO:0000313" key="2">
    <source>
        <dbReference type="EMBL" id="RFU25108.1"/>
    </source>
</evidence>
<comment type="caution">
    <text evidence="2">The sequence shown here is derived from an EMBL/GenBank/DDBJ whole genome shotgun (WGS) entry which is preliminary data.</text>
</comment>
<feature type="non-terminal residue" evidence="2">
    <location>
        <position position="1"/>
    </location>
</feature>
<organism evidence="2 3">
    <name type="scientific">Scytalidium lignicola</name>
    <name type="common">Hyphomycete</name>
    <dbReference type="NCBI Taxonomy" id="5539"/>
    <lineage>
        <taxon>Eukaryota</taxon>
        <taxon>Fungi</taxon>
        <taxon>Dikarya</taxon>
        <taxon>Ascomycota</taxon>
        <taxon>Pezizomycotina</taxon>
        <taxon>Leotiomycetes</taxon>
        <taxon>Leotiomycetes incertae sedis</taxon>
        <taxon>Scytalidium</taxon>
    </lineage>
</organism>
<feature type="compositionally biased region" description="Polar residues" evidence="1">
    <location>
        <begin position="1"/>
        <end position="17"/>
    </location>
</feature>
<reference evidence="2 3" key="1">
    <citation type="submission" date="2018-05" db="EMBL/GenBank/DDBJ databases">
        <title>Draft genome sequence of Scytalidium lignicola DSM 105466, a ubiquitous saprotrophic fungus.</title>
        <authorList>
            <person name="Buettner E."/>
            <person name="Gebauer A.M."/>
            <person name="Hofrichter M."/>
            <person name="Liers C."/>
            <person name="Kellner H."/>
        </authorList>
    </citation>
    <scope>NUCLEOTIDE SEQUENCE [LARGE SCALE GENOMIC DNA]</scope>
    <source>
        <strain evidence="2 3">DSM 105466</strain>
    </source>
</reference>
<gene>
    <name evidence="2" type="ORF">B7463_g11232</name>
</gene>
<evidence type="ECO:0000313" key="3">
    <source>
        <dbReference type="Proteomes" id="UP000258309"/>
    </source>
</evidence>
<feature type="region of interest" description="Disordered" evidence="1">
    <location>
        <begin position="1"/>
        <end position="55"/>
    </location>
</feature>
<proteinExistence type="predicted"/>
<protein>
    <submittedName>
        <fullName evidence="2">Uncharacterized protein</fullName>
    </submittedName>
</protein>